<dbReference type="PROSITE" id="PS50937">
    <property type="entry name" value="HTH_MERR_2"/>
    <property type="match status" value="1"/>
</dbReference>
<evidence type="ECO:0000256" key="1">
    <source>
        <dbReference type="ARBA" id="ARBA00023015"/>
    </source>
</evidence>
<dbReference type="AlphaFoldDB" id="A0A1B8PYS3"/>
<evidence type="ECO:0000313" key="5">
    <source>
        <dbReference type="EMBL" id="MDI4510795.1"/>
    </source>
</evidence>
<dbReference type="PANTHER" id="PTHR30204:SF94">
    <property type="entry name" value="HEAVY METAL-DEPENDENT TRANSCRIPTIONAL REGULATOR HI_0293-RELATED"/>
    <property type="match status" value="1"/>
</dbReference>
<dbReference type="GO" id="GO:0003700">
    <property type="term" value="F:DNA-binding transcription factor activity"/>
    <property type="evidence" value="ECO:0007669"/>
    <property type="project" value="InterPro"/>
</dbReference>
<evidence type="ECO:0000256" key="3">
    <source>
        <dbReference type="ARBA" id="ARBA00023163"/>
    </source>
</evidence>
<keyword evidence="2" id="KW-0238">DNA-binding</keyword>
<dbReference type="PRINTS" id="PR00040">
    <property type="entry name" value="HTHMERR"/>
</dbReference>
<dbReference type="InterPro" id="IPR047057">
    <property type="entry name" value="MerR_fam"/>
</dbReference>
<dbReference type="EMBL" id="SSCJ01000012">
    <property type="protein sequence ID" value="MDI4510795.1"/>
    <property type="molecule type" value="Genomic_DNA"/>
</dbReference>
<evidence type="ECO:0000313" key="6">
    <source>
        <dbReference type="EMBL" id="OBX61421.1"/>
    </source>
</evidence>
<evidence type="ECO:0000259" key="4">
    <source>
        <dbReference type="PROSITE" id="PS50937"/>
    </source>
</evidence>
<dbReference type="SMART" id="SM00422">
    <property type="entry name" value="HTH_MERR"/>
    <property type="match status" value="1"/>
</dbReference>
<evidence type="ECO:0000256" key="2">
    <source>
        <dbReference type="ARBA" id="ARBA00023125"/>
    </source>
</evidence>
<keyword evidence="3" id="KW-0804">Transcription</keyword>
<name>A0A1B8PYS3_FAUOS</name>
<feature type="domain" description="HTH merR-type" evidence="4">
    <location>
        <begin position="1"/>
        <end position="72"/>
    </location>
</feature>
<comment type="caution">
    <text evidence="6">The sequence shown here is derived from an EMBL/GenBank/DDBJ whole genome shotgun (WGS) entry which is preliminary data.</text>
</comment>
<protein>
    <submittedName>
        <fullName evidence="6">MerR family transcriptional regulator</fullName>
    </submittedName>
</protein>
<dbReference type="GO" id="GO:0003677">
    <property type="term" value="F:DNA binding"/>
    <property type="evidence" value="ECO:0007669"/>
    <property type="project" value="UniProtKB-KW"/>
</dbReference>
<organism evidence="6">
    <name type="scientific">Faucicola osloensis</name>
    <name type="common">Moraxella osloensis</name>
    <dbReference type="NCBI Taxonomy" id="34062"/>
    <lineage>
        <taxon>Bacteria</taxon>
        <taxon>Pseudomonadati</taxon>
        <taxon>Pseudomonadota</taxon>
        <taxon>Gammaproteobacteria</taxon>
        <taxon>Moraxellales</taxon>
        <taxon>Moraxellaceae</taxon>
        <taxon>Faucicola</taxon>
    </lineage>
</organism>
<dbReference type="Gene3D" id="1.10.1660.10">
    <property type="match status" value="1"/>
</dbReference>
<accession>A0A1B8PYS3</accession>
<dbReference type="InterPro" id="IPR000551">
    <property type="entry name" value="MerR-type_HTH_dom"/>
</dbReference>
<dbReference type="InterPro" id="IPR009061">
    <property type="entry name" value="DNA-bd_dom_put_sf"/>
</dbReference>
<keyword evidence="1" id="KW-0805">Transcription regulation</keyword>
<dbReference type="Pfam" id="PF13411">
    <property type="entry name" value="MerR_1"/>
    <property type="match status" value="1"/>
</dbReference>
<sequence length="150" mass="17147">MSIFKISELSKKTGINIETIRYYEKIGAINKASRGENAYRYFNQHAIEQLEFIKTCRSLGFTMQEIKAFNQLKQNPNQSCVIADKLVASHLAQIEQKIQQLQTIRALLHTMSNCQQDSVDKCKVIHSLQFAPTLIEEGIKLSTTELEAIR</sequence>
<reference evidence="6" key="1">
    <citation type="submission" date="2016-06" db="EMBL/GenBank/DDBJ databases">
        <title>Draft genome of Moraxella osloensis CCUG 67237.</title>
        <authorList>
            <person name="Salva-Serra F."/>
            <person name="Engstrom-Jakobsson H."/>
            <person name="Thorell K."/>
            <person name="Gonzales-Siles L."/>
            <person name="Karlsson R."/>
            <person name="Boulund F."/>
            <person name="Engstrand L."/>
            <person name="Kristiansson E."/>
            <person name="Moore E."/>
        </authorList>
    </citation>
    <scope>NUCLEOTIDE SEQUENCE [LARGE SCALE GENOMIC DNA]</scope>
    <source>
        <strain evidence="6">CCUG 67237</strain>
    </source>
</reference>
<dbReference type="PANTHER" id="PTHR30204">
    <property type="entry name" value="REDOX-CYCLING DRUG-SENSING TRANSCRIPTIONAL ACTIVATOR SOXR"/>
    <property type="match status" value="1"/>
</dbReference>
<dbReference type="EMBL" id="LZMT01000044">
    <property type="protein sequence ID" value="OBX61421.1"/>
    <property type="molecule type" value="Genomic_DNA"/>
</dbReference>
<gene>
    <name evidence="6" type="ORF">A9299_11700</name>
    <name evidence="5" type="ORF">E6P75_11380</name>
</gene>
<dbReference type="SUPFAM" id="SSF46955">
    <property type="entry name" value="Putative DNA-binding domain"/>
    <property type="match status" value="1"/>
</dbReference>
<reference evidence="5" key="2">
    <citation type="submission" date="2019-04" db="EMBL/GenBank/DDBJ databases">
        <title>Moraxella osloensis CCUG 73412, isolated from corneal scrapings as causative agent of keratitis.</title>
        <authorList>
            <person name="Connolly G."/>
            <person name="Jaen-Luchoro D."/>
            <person name="Pinyeiro-Iglesias B."/>
            <person name="Curry A."/>
            <person name="Knowles S."/>
            <person name="Moore E.R.B."/>
        </authorList>
    </citation>
    <scope>NUCLEOTIDE SEQUENCE</scope>
    <source>
        <strain evidence="5">CCUG 73412</strain>
    </source>
</reference>
<proteinExistence type="predicted"/>